<dbReference type="Gramene" id="OPUNC12G07430.1">
    <property type="protein sequence ID" value="OPUNC12G07430.1"/>
    <property type="gene ID" value="OPUNC12G07430"/>
</dbReference>
<dbReference type="HOGENOM" id="CLU_3072026_0_0_1"/>
<dbReference type="AlphaFoldDB" id="A0A0E0ML81"/>
<evidence type="ECO:0000313" key="2">
    <source>
        <dbReference type="EnsemblPlants" id="OPUNC12G07430.1"/>
    </source>
</evidence>
<evidence type="ECO:0000256" key="1">
    <source>
        <dbReference type="SAM" id="SignalP"/>
    </source>
</evidence>
<dbReference type="EnsemblPlants" id="OPUNC12G07430.1">
    <property type="protein sequence ID" value="OPUNC12G07430.1"/>
    <property type="gene ID" value="OPUNC12G07430"/>
</dbReference>
<name>A0A0E0ML81_ORYPU</name>
<keyword evidence="3" id="KW-1185">Reference proteome</keyword>
<protein>
    <submittedName>
        <fullName evidence="2">Uncharacterized protein</fullName>
    </submittedName>
</protein>
<sequence length="53" mass="6079">MKIMFFFALLAIAASSTSAQFDALTQVYRPYQLQPHLMLQEQMLNPSGVFVRQ</sequence>
<dbReference type="OMA" id="KIMFFFA"/>
<proteinExistence type="predicted"/>
<evidence type="ECO:0000313" key="3">
    <source>
        <dbReference type="Proteomes" id="UP000026962"/>
    </source>
</evidence>
<reference evidence="2" key="2">
    <citation type="submission" date="2018-05" db="EMBL/GenBank/DDBJ databases">
        <title>OpunRS2 (Oryza punctata Reference Sequence Version 2).</title>
        <authorList>
            <person name="Zhang J."/>
            <person name="Kudrna D."/>
            <person name="Lee S."/>
            <person name="Talag J."/>
            <person name="Welchert J."/>
            <person name="Wing R.A."/>
        </authorList>
    </citation>
    <scope>NUCLEOTIDE SEQUENCE [LARGE SCALE GENOMIC DNA]</scope>
</reference>
<feature type="chain" id="PRO_5002367974" evidence="1">
    <location>
        <begin position="20"/>
        <end position="53"/>
    </location>
</feature>
<feature type="signal peptide" evidence="1">
    <location>
        <begin position="1"/>
        <end position="19"/>
    </location>
</feature>
<organism evidence="2">
    <name type="scientific">Oryza punctata</name>
    <name type="common">Red rice</name>
    <dbReference type="NCBI Taxonomy" id="4537"/>
    <lineage>
        <taxon>Eukaryota</taxon>
        <taxon>Viridiplantae</taxon>
        <taxon>Streptophyta</taxon>
        <taxon>Embryophyta</taxon>
        <taxon>Tracheophyta</taxon>
        <taxon>Spermatophyta</taxon>
        <taxon>Magnoliopsida</taxon>
        <taxon>Liliopsida</taxon>
        <taxon>Poales</taxon>
        <taxon>Poaceae</taxon>
        <taxon>BOP clade</taxon>
        <taxon>Oryzoideae</taxon>
        <taxon>Oryzeae</taxon>
        <taxon>Oryzinae</taxon>
        <taxon>Oryza</taxon>
    </lineage>
</organism>
<keyword evidence="1" id="KW-0732">Signal</keyword>
<accession>A0A0E0ML81</accession>
<dbReference type="Proteomes" id="UP000026962">
    <property type="component" value="Chromosome 12"/>
</dbReference>
<reference evidence="2" key="1">
    <citation type="submission" date="2015-04" db="UniProtKB">
        <authorList>
            <consortium name="EnsemblPlants"/>
        </authorList>
    </citation>
    <scope>IDENTIFICATION</scope>
</reference>